<dbReference type="RefSeq" id="WP_088255129.1">
    <property type="nucleotide sequence ID" value="NZ_NIDE01000005.1"/>
</dbReference>
<evidence type="ECO:0000313" key="3">
    <source>
        <dbReference type="Proteomes" id="UP000214646"/>
    </source>
</evidence>
<feature type="region of interest" description="Disordered" evidence="1">
    <location>
        <begin position="54"/>
        <end position="89"/>
    </location>
</feature>
<organism evidence="2 3">
    <name type="scientific">Fimbriiglobus ruber</name>
    <dbReference type="NCBI Taxonomy" id="1908690"/>
    <lineage>
        <taxon>Bacteria</taxon>
        <taxon>Pseudomonadati</taxon>
        <taxon>Planctomycetota</taxon>
        <taxon>Planctomycetia</taxon>
        <taxon>Gemmatales</taxon>
        <taxon>Gemmataceae</taxon>
        <taxon>Fimbriiglobus</taxon>
    </lineage>
</organism>
<evidence type="ECO:0000313" key="2">
    <source>
        <dbReference type="EMBL" id="OWK41904.1"/>
    </source>
</evidence>
<comment type="caution">
    <text evidence="2">The sequence shown here is derived from an EMBL/GenBank/DDBJ whole genome shotgun (WGS) entry which is preliminary data.</text>
</comment>
<keyword evidence="3" id="KW-1185">Reference proteome</keyword>
<evidence type="ECO:0000256" key="1">
    <source>
        <dbReference type="SAM" id="MobiDB-lite"/>
    </source>
</evidence>
<dbReference type="EMBL" id="NIDE01000005">
    <property type="protein sequence ID" value="OWK41904.1"/>
    <property type="molecule type" value="Genomic_DNA"/>
</dbReference>
<proteinExistence type="predicted"/>
<name>A0A225DQK9_9BACT</name>
<protein>
    <submittedName>
        <fullName evidence="2">Uncharacterized protein</fullName>
    </submittedName>
</protein>
<feature type="compositionally biased region" description="Basic and acidic residues" evidence="1">
    <location>
        <begin position="59"/>
        <end position="69"/>
    </location>
</feature>
<dbReference type="AlphaFoldDB" id="A0A225DQK9"/>
<dbReference type="Proteomes" id="UP000214646">
    <property type="component" value="Unassembled WGS sequence"/>
</dbReference>
<reference evidence="3" key="1">
    <citation type="submission" date="2017-06" db="EMBL/GenBank/DDBJ databases">
        <title>Genome analysis of Fimbriiglobus ruber SP5, the first member of the order Planctomycetales with confirmed chitinolytic capability.</title>
        <authorList>
            <person name="Ravin N.V."/>
            <person name="Rakitin A.L."/>
            <person name="Ivanova A.A."/>
            <person name="Beletsky A.V."/>
            <person name="Kulichevskaya I.S."/>
            <person name="Mardanov A.V."/>
            <person name="Dedysh S.N."/>
        </authorList>
    </citation>
    <scope>NUCLEOTIDE SEQUENCE [LARGE SCALE GENOMIC DNA]</scope>
    <source>
        <strain evidence="3">SP5</strain>
    </source>
</reference>
<accession>A0A225DQK9</accession>
<sequence>MDHDHDDRYGTRNGVHYFLLNSATYAYTNKGADFYRDSLYAFVTLSPDGGLRLAGKSSAHRDKTSDTVKVRVPPRISDQSVRVVPKSEE</sequence>
<gene>
    <name evidence="2" type="ORF">FRUB_03982</name>
</gene>
<dbReference type="OrthoDB" id="9965492at2"/>